<comment type="function">
    <text evidence="7">Component of the 60-80S U3 small nucleolar ribonucleoprotein (U3 snoRNP). Required for the early cleavages during pre-18S ribosomal RNA processing.</text>
</comment>
<keyword evidence="9" id="KW-1185">Reference proteome</keyword>
<keyword evidence="2 7" id="KW-0690">Ribosome biogenesis</keyword>
<name>A0AAJ7U7A5_PETMA</name>
<comment type="subcellular location">
    <subcellularLocation>
        <location evidence="1 7">Nucleus</location>
        <location evidence="1 7">Nucleolus</location>
    </subcellularLocation>
</comment>
<feature type="compositionally biased region" description="Acidic residues" evidence="8">
    <location>
        <begin position="107"/>
        <end position="136"/>
    </location>
</feature>
<protein>
    <recommendedName>
        <fullName evidence="7">U3 small nucleolar ribonucleoprotein protein MPP10</fullName>
    </recommendedName>
</protein>
<evidence type="ECO:0000256" key="7">
    <source>
        <dbReference type="PIRNR" id="PIRNR017300"/>
    </source>
</evidence>
<dbReference type="Proteomes" id="UP001318040">
    <property type="component" value="Chromosome 52"/>
</dbReference>
<evidence type="ECO:0000256" key="8">
    <source>
        <dbReference type="SAM" id="MobiDB-lite"/>
    </source>
</evidence>
<feature type="compositionally biased region" description="Basic and acidic residues" evidence="8">
    <location>
        <begin position="212"/>
        <end position="225"/>
    </location>
</feature>
<gene>
    <name evidence="10" type="primary">MPHOSPH10</name>
</gene>
<sequence>MEARVSAGLRRARLVLSRCAASPELFLGVQDGLADELRSVTKELYDLHKGHELPGWAGSPLAELVIDNFDDEQIWQELELQNEAALAQLRHQVTQVLSNKDIVLFPQDDEGTESEGDDPDRDDDDDDSDIDDDDGVGSDLDDKLASSGAKKKRTSGAGGDTDSESSTELTPERSKKRARGKTQNQKPDKRSRDEDDQDDATDSDVDFDIDELEAKSKRKDAKDAGKVSGDLDVEDDFLKIDQMEAFLEAEEKRDERRRLRGEGKARNDSDDDDEEEVDLFVDQLSDDDDDDDDSDDEKSKTKTKKAKKSSRDLKYKDYFTADGAKGIDRKVVKGKKVTFEDEEDEDSENMEYDLEDVEEGGEGLEAKQALRLHVLSDDSEGEDVEDIFGGKKNAEGAEGSRSSFEKREDKLKKRIKQLEEAALSEKPWQLMGEVTAQKRPENSLLEEGLIFDHAIRMAPVITEETTMRLEDLIKQRIKDQAWDDVERKHKSKEEAFEYKKRMVLDQEKSKLSLAEVYEQEYLKQVQEKKEEEEENPKHVEIKKMMDTLFLKLDALSNFHFMPKPPVPEMKVVANVPAIAMEEVAPVNMSDATLLAPEEIKEKKKGGEEVGDQEKTASQRKRERRLKKSRKRLKQRERQRRQKVLEEKNPGLTGKIGKSSAEHKLQQLTREGKASLLKDEGKGKALRSSQAFFTQLQEQVRTQVKSDKAKGSRKVTKSKVSASKLKL</sequence>
<evidence type="ECO:0000256" key="1">
    <source>
        <dbReference type="ARBA" id="ARBA00004604"/>
    </source>
</evidence>
<evidence type="ECO:0000313" key="9">
    <source>
        <dbReference type="Proteomes" id="UP001318040"/>
    </source>
</evidence>
<dbReference type="GO" id="GO:0006364">
    <property type="term" value="P:rRNA processing"/>
    <property type="evidence" value="ECO:0007669"/>
    <property type="project" value="UniProtKB-KW"/>
</dbReference>
<keyword evidence="3 7" id="KW-0698">rRNA processing</keyword>
<feature type="compositionally biased region" description="Basic and acidic residues" evidence="8">
    <location>
        <begin position="600"/>
        <end position="616"/>
    </location>
</feature>
<feature type="region of interest" description="Disordered" evidence="8">
    <location>
        <begin position="102"/>
        <end position="311"/>
    </location>
</feature>
<dbReference type="PIRSF" id="PIRSF017300">
    <property type="entry name" value="snoRNP_Mpp10"/>
    <property type="match status" value="1"/>
</dbReference>
<dbReference type="AlphaFoldDB" id="A0AAJ7U7A5"/>
<dbReference type="GeneID" id="116953473"/>
<dbReference type="GO" id="GO:0005732">
    <property type="term" value="C:sno(s)RNA-containing ribonucleoprotein complex"/>
    <property type="evidence" value="ECO:0007669"/>
    <property type="project" value="UniProtKB-UniRule"/>
</dbReference>
<dbReference type="InterPro" id="IPR012173">
    <property type="entry name" value="Mpp10"/>
</dbReference>
<dbReference type="GO" id="GO:0032040">
    <property type="term" value="C:small-subunit processome"/>
    <property type="evidence" value="ECO:0007669"/>
    <property type="project" value="TreeGrafter"/>
</dbReference>
<dbReference type="GO" id="GO:0034457">
    <property type="term" value="C:Mpp10 complex"/>
    <property type="evidence" value="ECO:0007669"/>
    <property type="project" value="UniProtKB-UniRule"/>
</dbReference>
<feature type="region of interest" description="Disordered" evidence="8">
    <location>
        <begin position="600"/>
        <end position="662"/>
    </location>
</feature>
<evidence type="ECO:0000313" key="10">
    <source>
        <dbReference type="RefSeq" id="XP_032829593.1"/>
    </source>
</evidence>
<feature type="compositionally biased region" description="Acidic residues" evidence="8">
    <location>
        <begin position="269"/>
        <end position="296"/>
    </location>
</feature>
<comment type="similarity">
    <text evidence="6 7">Belongs to the MPP10 family.</text>
</comment>
<evidence type="ECO:0000256" key="3">
    <source>
        <dbReference type="ARBA" id="ARBA00022552"/>
    </source>
</evidence>
<dbReference type="PANTHER" id="PTHR17039:SF0">
    <property type="entry name" value="U3 SMALL NUCLEOLAR RIBONUCLEOPROTEIN PROTEIN MPP10"/>
    <property type="match status" value="1"/>
</dbReference>
<dbReference type="PANTHER" id="PTHR17039">
    <property type="entry name" value="U3 SMALL NUCLEOLAR RIBONUCLEOPROTEIN PROTEIN MPP10"/>
    <property type="match status" value="1"/>
</dbReference>
<reference evidence="10" key="1">
    <citation type="submission" date="2025-08" db="UniProtKB">
        <authorList>
            <consortium name="RefSeq"/>
        </authorList>
    </citation>
    <scope>IDENTIFICATION</scope>
    <source>
        <tissue evidence="10">Sperm</tissue>
    </source>
</reference>
<dbReference type="RefSeq" id="XP_032829593.1">
    <property type="nucleotide sequence ID" value="XM_032973702.1"/>
</dbReference>
<keyword evidence="4 7" id="KW-0539">Nucleus</keyword>
<evidence type="ECO:0000256" key="2">
    <source>
        <dbReference type="ARBA" id="ARBA00022517"/>
    </source>
</evidence>
<dbReference type="Pfam" id="PF04006">
    <property type="entry name" value="Mpp10"/>
    <property type="match status" value="1"/>
</dbReference>
<feature type="compositionally biased region" description="Acidic residues" evidence="8">
    <location>
        <begin position="194"/>
        <end position="211"/>
    </location>
</feature>
<dbReference type="KEGG" id="pmrn:116953473"/>
<feature type="compositionally biased region" description="Acidic residues" evidence="8">
    <location>
        <begin position="377"/>
        <end position="386"/>
    </location>
</feature>
<feature type="region of interest" description="Disordered" evidence="8">
    <location>
        <begin position="698"/>
        <end position="726"/>
    </location>
</feature>
<keyword evidence="5 7" id="KW-0687">Ribonucleoprotein</keyword>
<feature type="region of interest" description="Disordered" evidence="8">
    <location>
        <begin position="375"/>
        <end position="408"/>
    </location>
</feature>
<accession>A0AAJ7U7A5</accession>
<organism evidence="9 10">
    <name type="scientific">Petromyzon marinus</name>
    <name type="common">Sea lamprey</name>
    <dbReference type="NCBI Taxonomy" id="7757"/>
    <lineage>
        <taxon>Eukaryota</taxon>
        <taxon>Metazoa</taxon>
        <taxon>Chordata</taxon>
        <taxon>Craniata</taxon>
        <taxon>Vertebrata</taxon>
        <taxon>Cyclostomata</taxon>
        <taxon>Hyperoartia</taxon>
        <taxon>Petromyzontiformes</taxon>
        <taxon>Petromyzontidae</taxon>
        <taxon>Petromyzon</taxon>
    </lineage>
</organism>
<evidence type="ECO:0000256" key="6">
    <source>
        <dbReference type="ARBA" id="ARBA00029455"/>
    </source>
</evidence>
<feature type="compositionally biased region" description="Basic residues" evidence="8">
    <location>
        <begin position="617"/>
        <end position="641"/>
    </location>
</feature>
<evidence type="ECO:0000256" key="5">
    <source>
        <dbReference type="ARBA" id="ARBA00023274"/>
    </source>
</evidence>
<proteinExistence type="inferred from homology"/>
<dbReference type="CTD" id="10199"/>
<feature type="compositionally biased region" description="Basic and acidic residues" evidence="8">
    <location>
        <begin position="249"/>
        <end position="268"/>
    </location>
</feature>
<evidence type="ECO:0000256" key="4">
    <source>
        <dbReference type="ARBA" id="ARBA00023242"/>
    </source>
</evidence>